<dbReference type="EMBL" id="PIPN01000006">
    <property type="protein sequence ID" value="RUO28154.1"/>
    <property type="molecule type" value="Genomic_DNA"/>
</dbReference>
<proteinExistence type="inferred from homology"/>
<evidence type="ECO:0000259" key="5">
    <source>
        <dbReference type="Pfam" id="PF13657"/>
    </source>
</evidence>
<dbReference type="CDD" id="cd17808">
    <property type="entry name" value="HipA_Ec_like"/>
    <property type="match status" value="1"/>
</dbReference>
<organism evidence="6 7">
    <name type="scientific">Aliidiomarina sedimenti</name>
    <dbReference type="NCBI Taxonomy" id="1933879"/>
    <lineage>
        <taxon>Bacteria</taxon>
        <taxon>Pseudomonadati</taxon>
        <taxon>Pseudomonadota</taxon>
        <taxon>Gammaproteobacteria</taxon>
        <taxon>Alteromonadales</taxon>
        <taxon>Idiomarinaceae</taxon>
        <taxon>Aliidiomarina</taxon>
    </lineage>
</organism>
<evidence type="ECO:0000313" key="7">
    <source>
        <dbReference type="Proteomes" id="UP000287410"/>
    </source>
</evidence>
<keyword evidence="3 6" id="KW-0418">Kinase</keyword>
<dbReference type="PANTHER" id="PTHR37419:SF1">
    <property type="entry name" value="SERINE_THREONINE-PROTEIN KINASE TOXIN HIPA"/>
    <property type="match status" value="1"/>
</dbReference>
<dbReference type="InterPro" id="IPR012893">
    <property type="entry name" value="HipA-like_C"/>
</dbReference>
<dbReference type="GO" id="GO:0004674">
    <property type="term" value="F:protein serine/threonine kinase activity"/>
    <property type="evidence" value="ECO:0007669"/>
    <property type="project" value="UniProtKB-KW"/>
</dbReference>
<evidence type="ECO:0000256" key="2">
    <source>
        <dbReference type="ARBA" id="ARBA00022679"/>
    </source>
</evidence>
<dbReference type="NCBIfam" id="TIGR03071">
    <property type="entry name" value="couple_hipA"/>
    <property type="match status" value="1"/>
</dbReference>
<dbReference type="Proteomes" id="UP000287410">
    <property type="component" value="Unassembled WGS sequence"/>
</dbReference>
<feature type="domain" description="HipA-like C-terminal" evidence="4">
    <location>
        <begin position="154"/>
        <end position="403"/>
    </location>
</feature>
<gene>
    <name evidence="6" type="ORF">CWE12_13115</name>
</gene>
<dbReference type="RefSeq" id="WP_126790160.1">
    <property type="nucleotide sequence ID" value="NZ_PIPN01000006.1"/>
</dbReference>
<protein>
    <submittedName>
        <fullName evidence="6">Serine/threonine protein kinase</fullName>
    </submittedName>
</protein>
<comment type="caution">
    <text evidence="6">The sequence shown here is derived from an EMBL/GenBank/DDBJ whole genome shotgun (WGS) entry which is preliminary data.</text>
</comment>
<evidence type="ECO:0000256" key="1">
    <source>
        <dbReference type="ARBA" id="ARBA00010164"/>
    </source>
</evidence>
<dbReference type="InterPro" id="IPR017508">
    <property type="entry name" value="HipA_N1"/>
</dbReference>
<keyword evidence="2" id="KW-0808">Transferase</keyword>
<keyword evidence="7" id="KW-1185">Reference proteome</keyword>
<dbReference type="Pfam" id="PF07804">
    <property type="entry name" value="HipA_C"/>
    <property type="match status" value="1"/>
</dbReference>
<keyword evidence="6" id="KW-0723">Serine/threonine-protein kinase</keyword>
<dbReference type="Pfam" id="PF13657">
    <property type="entry name" value="Couple_hipA"/>
    <property type="match status" value="1"/>
</dbReference>
<comment type="similarity">
    <text evidence="1">Belongs to the HipA Ser/Thr kinase family.</text>
</comment>
<evidence type="ECO:0000259" key="4">
    <source>
        <dbReference type="Pfam" id="PF07804"/>
    </source>
</evidence>
<evidence type="ECO:0000256" key="3">
    <source>
        <dbReference type="ARBA" id="ARBA00022777"/>
    </source>
</evidence>
<name>A0ABY0BV50_9GAMM</name>
<dbReference type="PANTHER" id="PTHR37419">
    <property type="entry name" value="SERINE/THREONINE-PROTEIN KINASE TOXIN HIPA"/>
    <property type="match status" value="1"/>
</dbReference>
<reference evidence="6 7" key="1">
    <citation type="journal article" date="2018" name="Front. Microbiol.">
        <title>Genome-Based Analysis Reveals the Taxonomy and Diversity of the Family Idiomarinaceae.</title>
        <authorList>
            <person name="Liu Y."/>
            <person name="Lai Q."/>
            <person name="Shao Z."/>
        </authorList>
    </citation>
    <scope>NUCLEOTIDE SEQUENCE [LARGE SCALE GENOMIC DNA]</scope>
    <source>
        <strain evidence="6 7">GBSy1</strain>
    </source>
</reference>
<accession>A0ABY0BV50</accession>
<sequence length="439" mass="49584">MGRRSHTDMLYCAMNGILVGRLFRRHGRLSFQYESEWISRKGSRAISLSIPLQSQEITTDAVHAYFENLLPDSDVVRKHIVDKLGAKSNSPFDLLAQIGGDCIGALSLTKETVIESTLPTVNVSKLSDYEVAQHIRHTRQENMLGLQADDGFRISLAGAQEKTALTLWDGDWCKPHGATPTTHIFKPPIMHHPQMALDMSNSVENEWFCLRFLGRLGLPVTRADIAKFEDQTVLVVERFDRVVQPEQNRIVRLPQEDMCQALGVVSGSKYEEFGGPGSLDIMKLLSGSLTPHEDKLTFFKSQIAFWLLAAIDGHAKNFSIYLQSDGYRLCPLYDVLSAYPYFGQGNIQRQKIKMAMKVHSKNTHYRWHEIMGRHWLAHGRYLGLSTEYIEEAIRSIVSNTESALAHTLNDAPNDGARQVGEVIQGHILRQVERLWATLN</sequence>
<dbReference type="InterPro" id="IPR052028">
    <property type="entry name" value="HipA_Ser/Thr_kinase"/>
</dbReference>
<feature type="domain" description="HipA N-terminal subdomain 1" evidence="5">
    <location>
        <begin position="13"/>
        <end position="108"/>
    </location>
</feature>
<evidence type="ECO:0000313" key="6">
    <source>
        <dbReference type="EMBL" id="RUO28154.1"/>
    </source>
</evidence>